<dbReference type="NCBIfam" id="NF047637">
    <property type="entry name" value="lipo_CC0125"/>
    <property type="match status" value="1"/>
</dbReference>
<protein>
    <recommendedName>
        <fullName evidence="3">Lipoprotein</fullName>
    </recommendedName>
</protein>
<comment type="caution">
    <text evidence="1">The sequence shown here is derived from an EMBL/GenBank/DDBJ whole genome shotgun (WGS) entry which is preliminary data.</text>
</comment>
<evidence type="ECO:0000313" key="2">
    <source>
        <dbReference type="Proteomes" id="UP000526501"/>
    </source>
</evidence>
<keyword evidence="2" id="KW-1185">Reference proteome</keyword>
<reference evidence="1 2" key="1">
    <citation type="submission" date="2020-07" db="EMBL/GenBank/DDBJ databases">
        <authorList>
            <person name="Feng X."/>
        </authorList>
    </citation>
    <scope>NUCLEOTIDE SEQUENCE [LARGE SCALE GENOMIC DNA]</scope>
    <source>
        <strain evidence="1 2">JCM23202</strain>
    </source>
</reference>
<evidence type="ECO:0000313" key="1">
    <source>
        <dbReference type="EMBL" id="MBC2607561.1"/>
    </source>
</evidence>
<name>A0A7X1B8K0_9BACT</name>
<dbReference type="EMBL" id="JACHVC010000013">
    <property type="protein sequence ID" value="MBC2607561.1"/>
    <property type="molecule type" value="Genomic_DNA"/>
</dbReference>
<sequence length="169" mass="19057">MKSPTLSLLIFSLFLCSCTNINYTSYSSGQQVGYSHIRIEPDLYAVGYLGKPKSSRGKVFDLAALRASELAQEIGYTHFELKAVENINTKELRLYEYPFSDVDLNRSRFPGIVESPKSIREMELGQPTEVDIPHIVLVVKFSNYEGPPSDLVNDAAKTEQDLKAKYNIR</sequence>
<evidence type="ECO:0008006" key="3">
    <source>
        <dbReference type="Google" id="ProtNLM"/>
    </source>
</evidence>
<dbReference type="PROSITE" id="PS51257">
    <property type="entry name" value="PROKAR_LIPOPROTEIN"/>
    <property type="match status" value="1"/>
</dbReference>
<accession>A0A7X1B8K0</accession>
<organism evidence="1 2">
    <name type="scientific">Pelagicoccus albus</name>
    <dbReference type="NCBI Taxonomy" id="415222"/>
    <lineage>
        <taxon>Bacteria</taxon>
        <taxon>Pseudomonadati</taxon>
        <taxon>Verrucomicrobiota</taxon>
        <taxon>Opitutia</taxon>
        <taxon>Puniceicoccales</taxon>
        <taxon>Pelagicoccaceae</taxon>
        <taxon>Pelagicoccus</taxon>
    </lineage>
</organism>
<dbReference type="Proteomes" id="UP000526501">
    <property type="component" value="Unassembled WGS sequence"/>
</dbReference>
<dbReference type="AlphaFoldDB" id="A0A7X1B8K0"/>
<proteinExistence type="predicted"/>
<dbReference type="RefSeq" id="WP_185661438.1">
    <property type="nucleotide sequence ID" value="NZ_CAWPOO010000013.1"/>
</dbReference>
<gene>
    <name evidence="1" type="ORF">H5P27_16025</name>
</gene>